<feature type="compositionally biased region" description="Low complexity" evidence="6">
    <location>
        <begin position="201"/>
        <end position="210"/>
    </location>
</feature>
<dbReference type="Gene3D" id="1.10.1520.10">
    <property type="entry name" value="Ribonuclease III domain"/>
    <property type="match status" value="1"/>
</dbReference>
<evidence type="ECO:0000256" key="4">
    <source>
        <dbReference type="ARBA" id="ARBA00022884"/>
    </source>
</evidence>
<dbReference type="Pfam" id="PF00035">
    <property type="entry name" value="dsrm"/>
    <property type="match status" value="1"/>
</dbReference>
<proteinExistence type="predicted"/>
<accession>B0CR58</accession>
<name>B0CR58_LACBS</name>
<dbReference type="KEGG" id="lbc:LACBIDRAFT_301026"/>
<dbReference type="InterPro" id="IPR036389">
    <property type="entry name" value="RNase_III_sf"/>
</dbReference>
<feature type="region of interest" description="Disordered" evidence="6">
    <location>
        <begin position="262"/>
        <end position="294"/>
    </location>
</feature>
<dbReference type="Pfam" id="PF14622">
    <property type="entry name" value="Ribonucleas_3_3"/>
    <property type="match status" value="1"/>
</dbReference>
<keyword evidence="10" id="KW-1185">Reference proteome</keyword>
<dbReference type="GO" id="GO:0006396">
    <property type="term" value="P:RNA processing"/>
    <property type="evidence" value="ECO:0007669"/>
    <property type="project" value="InterPro"/>
</dbReference>
<feature type="domain" description="RNase III" evidence="8">
    <location>
        <begin position="55"/>
        <end position="160"/>
    </location>
</feature>
<dbReference type="GeneID" id="6069662"/>
<feature type="region of interest" description="Disordered" evidence="6">
    <location>
        <begin position="1"/>
        <end position="35"/>
    </location>
</feature>
<reference evidence="9 10" key="1">
    <citation type="journal article" date="2008" name="Nature">
        <title>The genome of Laccaria bicolor provides insights into mycorrhizal symbiosis.</title>
        <authorList>
            <person name="Martin F."/>
            <person name="Aerts A."/>
            <person name="Ahren D."/>
            <person name="Brun A."/>
            <person name="Danchin E.G.J."/>
            <person name="Duchaussoy F."/>
            <person name="Gibon J."/>
            <person name="Kohler A."/>
            <person name="Lindquist E."/>
            <person name="Pereda V."/>
            <person name="Salamov A."/>
            <person name="Shapiro H.J."/>
            <person name="Wuyts J."/>
            <person name="Blaudez D."/>
            <person name="Buee M."/>
            <person name="Brokstein P."/>
            <person name="Canbaeck B."/>
            <person name="Cohen D."/>
            <person name="Courty P.E."/>
            <person name="Coutinho P.M."/>
            <person name="Delaruelle C."/>
            <person name="Detter J.C."/>
            <person name="Deveau A."/>
            <person name="DiFazio S."/>
            <person name="Duplessis S."/>
            <person name="Fraissinet-Tachet L."/>
            <person name="Lucic E."/>
            <person name="Frey-Klett P."/>
            <person name="Fourrey C."/>
            <person name="Feussner I."/>
            <person name="Gay G."/>
            <person name="Grimwood J."/>
            <person name="Hoegger P.J."/>
            <person name="Jain P."/>
            <person name="Kilaru S."/>
            <person name="Labbe J."/>
            <person name="Lin Y.C."/>
            <person name="Legue V."/>
            <person name="Le Tacon F."/>
            <person name="Marmeisse R."/>
            <person name="Melayah D."/>
            <person name="Montanini B."/>
            <person name="Muratet M."/>
            <person name="Nehls U."/>
            <person name="Niculita-Hirzel H."/>
            <person name="Oudot-Le Secq M.P."/>
            <person name="Peter M."/>
            <person name="Quesneville H."/>
            <person name="Rajashekar B."/>
            <person name="Reich M."/>
            <person name="Rouhier N."/>
            <person name="Schmutz J."/>
            <person name="Yin T."/>
            <person name="Chalot M."/>
            <person name="Henrissat B."/>
            <person name="Kuees U."/>
            <person name="Lucas S."/>
            <person name="Van de Peer Y."/>
            <person name="Podila G.K."/>
            <person name="Polle A."/>
            <person name="Pukkila P.J."/>
            <person name="Richardson P.M."/>
            <person name="Rouze P."/>
            <person name="Sanders I.R."/>
            <person name="Stajich J.E."/>
            <person name="Tunlid A."/>
            <person name="Tuskan G."/>
            <person name="Grigoriev I.V."/>
        </authorList>
    </citation>
    <scope>NUCLEOTIDE SEQUENCE [LARGE SCALE GENOMIC DNA]</scope>
    <source>
        <strain evidence="10">S238N-H82 / ATCC MYA-4686</strain>
    </source>
</reference>
<feature type="compositionally biased region" description="Low complexity" evidence="6">
    <location>
        <begin position="22"/>
        <end position="31"/>
    </location>
</feature>
<dbReference type="OrthoDB" id="2392202at2759"/>
<feature type="compositionally biased region" description="Low complexity" evidence="6">
    <location>
        <begin position="231"/>
        <end position="243"/>
    </location>
</feature>
<evidence type="ECO:0000313" key="9">
    <source>
        <dbReference type="EMBL" id="EDR15763.1"/>
    </source>
</evidence>
<dbReference type="SMART" id="SM00358">
    <property type="entry name" value="DSRM"/>
    <property type="match status" value="1"/>
</dbReference>
<dbReference type="PROSITE" id="PS50142">
    <property type="entry name" value="RNASE_3_2"/>
    <property type="match status" value="1"/>
</dbReference>
<dbReference type="HOGENOM" id="CLU_056047_1_0_1"/>
<keyword evidence="3" id="KW-0378">Hydrolase</keyword>
<dbReference type="GO" id="GO:0010468">
    <property type="term" value="P:regulation of gene expression"/>
    <property type="evidence" value="ECO:0007669"/>
    <property type="project" value="TreeGrafter"/>
</dbReference>
<feature type="compositionally biased region" description="Basic and acidic residues" evidence="6">
    <location>
        <begin position="188"/>
        <end position="200"/>
    </location>
</feature>
<dbReference type="EMBL" id="DS547091">
    <property type="protein sequence ID" value="EDR15763.1"/>
    <property type="molecule type" value="Genomic_DNA"/>
</dbReference>
<organism evidence="10">
    <name type="scientific">Laccaria bicolor (strain S238N-H82 / ATCC MYA-4686)</name>
    <name type="common">Bicoloured deceiver</name>
    <name type="synonym">Laccaria laccata var. bicolor</name>
    <dbReference type="NCBI Taxonomy" id="486041"/>
    <lineage>
        <taxon>Eukaryota</taxon>
        <taxon>Fungi</taxon>
        <taxon>Dikarya</taxon>
        <taxon>Basidiomycota</taxon>
        <taxon>Agaricomycotina</taxon>
        <taxon>Agaricomycetes</taxon>
        <taxon>Agaricomycetidae</taxon>
        <taxon>Agaricales</taxon>
        <taxon>Agaricineae</taxon>
        <taxon>Hydnangiaceae</taxon>
        <taxon>Laccaria</taxon>
    </lineage>
</organism>
<dbReference type="SUPFAM" id="SSF69065">
    <property type="entry name" value="RNase III domain-like"/>
    <property type="match status" value="1"/>
</dbReference>
<evidence type="ECO:0000259" key="7">
    <source>
        <dbReference type="PROSITE" id="PS50137"/>
    </source>
</evidence>
<keyword evidence="1" id="KW-0540">Nuclease</keyword>
<evidence type="ECO:0000256" key="6">
    <source>
        <dbReference type="SAM" id="MobiDB-lite"/>
    </source>
</evidence>
<evidence type="ECO:0000256" key="5">
    <source>
        <dbReference type="PROSITE-ProRule" id="PRU00266"/>
    </source>
</evidence>
<evidence type="ECO:0000259" key="8">
    <source>
        <dbReference type="PROSITE" id="PS50142"/>
    </source>
</evidence>
<dbReference type="SMART" id="SM00535">
    <property type="entry name" value="RIBOc"/>
    <property type="match status" value="1"/>
</dbReference>
<dbReference type="InterPro" id="IPR014720">
    <property type="entry name" value="dsRBD_dom"/>
</dbReference>
<dbReference type="AlphaFoldDB" id="B0CR58"/>
<evidence type="ECO:0000256" key="3">
    <source>
        <dbReference type="ARBA" id="ARBA00022801"/>
    </source>
</evidence>
<dbReference type="SUPFAM" id="SSF54768">
    <property type="entry name" value="dsRNA-binding domain-like"/>
    <property type="match status" value="1"/>
</dbReference>
<gene>
    <name evidence="9" type="ORF">LACBIDRAFT_301026</name>
</gene>
<keyword evidence="2" id="KW-0255">Endonuclease</keyword>
<dbReference type="Proteomes" id="UP000001194">
    <property type="component" value="Unassembled WGS sequence"/>
</dbReference>
<dbReference type="GO" id="GO:0004525">
    <property type="term" value="F:ribonuclease III activity"/>
    <property type="evidence" value="ECO:0007669"/>
    <property type="project" value="InterPro"/>
</dbReference>
<dbReference type="PANTHER" id="PTHR11207">
    <property type="entry name" value="RIBONUCLEASE III"/>
    <property type="match status" value="1"/>
</dbReference>
<evidence type="ECO:0000313" key="10">
    <source>
        <dbReference type="Proteomes" id="UP000001194"/>
    </source>
</evidence>
<dbReference type="Gene3D" id="3.30.160.20">
    <property type="match status" value="1"/>
</dbReference>
<feature type="domain" description="DRBM" evidence="7">
    <location>
        <begin position="299"/>
        <end position="366"/>
    </location>
</feature>
<protein>
    <submittedName>
        <fullName evidence="9">Predicted protein</fullName>
    </submittedName>
</protein>
<dbReference type="GO" id="GO:0005634">
    <property type="term" value="C:nucleus"/>
    <property type="evidence" value="ECO:0007669"/>
    <property type="project" value="TreeGrafter"/>
</dbReference>
<feature type="compositionally biased region" description="Polar residues" evidence="6">
    <location>
        <begin position="1"/>
        <end position="17"/>
    </location>
</feature>
<feature type="region of interest" description="Disordered" evidence="6">
    <location>
        <begin position="177"/>
        <end position="244"/>
    </location>
</feature>
<sequence>MNFYSASVASPVTSSNLKRSRSGANGSSGSSVPTAALPKIHSSDLVLRVFTHKSLRRATRSSTNLDDFDDNERLTELGKAALNVAVAHVLFNKRPMLKPSEMSSQHKHILSDENINNWVTFYNLRMKLRCHPNLYPRLNTPQETCSIFYAYVGGVYAESGQEAVREWIDLLVEGTTTEQELPEPAPPFREETPPQKKMKSEPLSPSPESSIFFASQPPSALRHLPPHMEQLKPSPQSSQLQALTPPPTHFRILQQVQPPPNARISQFQPLTPPPSHFQTRPQQTQPQPNPLAPAQPNLPFLPLFNQTASQRRVTVEYPAEFSGPSHAGRWTVKCVVNGIPKGVGTGGSKQVAKEEAARQAYYAMGWT</sequence>
<dbReference type="GO" id="GO:0003725">
    <property type="term" value="F:double-stranded RNA binding"/>
    <property type="evidence" value="ECO:0007669"/>
    <property type="project" value="TreeGrafter"/>
</dbReference>
<dbReference type="InterPro" id="IPR000999">
    <property type="entry name" value="RNase_III_dom"/>
</dbReference>
<dbReference type="PANTHER" id="PTHR11207:SF0">
    <property type="entry name" value="RIBONUCLEASE 3"/>
    <property type="match status" value="1"/>
</dbReference>
<feature type="compositionally biased region" description="Low complexity" evidence="6">
    <location>
        <begin position="277"/>
        <end position="286"/>
    </location>
</feature>
<evidence type="ECO:0000256" key="1">
    <source>
        <dbReference type="ARBA" id="ARBA00022722"/>
    </source>
</evidence>
<dbReference type="PROSITE" id="PS50137">
    <property type="entry name" value="DS_RBD"/>
    <property type="match status" value="1"/>
</dbReference>
<dbReference type="STRING" id="486041.B0CR58"/>
<keyword evidence="4 5" id="KW-0694">RNA-binding</keyword>
<evidence type="ECO:0000256" key="2">
    <source>
        <dbReference type="ARBA" id="ARBA00022759"/>
    </source>
</evidence>
<dbReference type="InParanoid" id="B0CR58"/>
<dbReference type="RefSeq" id="XP_001873971.1">
    <property type="nucleotide sequence ID" value="XM_001873936.1"/>
</dbReference>